<dbReference type="Proteomes" id="UP001221757">
    <property type="component" value="Unassembled WGS sequence"/>
</dbReference>
<accession>A0AAD7GMS3</accession>
<name>A0AAD7GMS3_MYCRO</name>
<organism evidence="2 3">
    <name type="scientific">Mycena rosella</name>
    <name type="common">Pink bonnet</name>
    <name type="synonym">Agaricus rosellus</name>
    <dbReference type="NCBI Taxonomy" id="1033263"/>
    <lineage>
        <taxon>Eukaryota</taxon>
        <taxon>Fungi</taxon>
        <taxon>Dikarya</taxon>
        <taxon>Basidiomycota</taxon>
        <taxon>Agaricomycotina</taxon>
        <taxon>Agaricomycetes</taxon>
        <taxon>Agaricomycetidae</taxon>
        <taxon>Agaricales</taxon>
        <taxon>Marasmiineae</taxon>
        <taxon>Mycenaceae</taxon>
        <taxon>Mycena</taxon>
    </lineage>
</organism>
<dbReference type="PANTHER" id="PTHR31941:SF1">
    <property type="entry name" value="CYTOSKELETAL SIGNALING PROTEIN SLM1"/>
    <property type="match status" value="1"/>
</dbReference>
<feature type="domain" description="SLM1/RGC1-like BAR-like" evidence="1">
    <location>
        <begin position="64"/>
        <end position="108"/>
    </location>
</feature>
<sequence>PSVILMECFVAWKVIMKQLIAYLEGVMVLMDIHNSTAEELTKLGAIVQVPFRAGNQFLGERAAGDIYYNIRDKTCVIANQHANLGRTIDSSIVQRLQNLRTEIKAHIKVCLRWYHILVCQ</sequence>
<evidence type="ECO:0000313" key="3">
    <source>
        <dbReference type="Proteomes" id="UP001221757"/>
    </source>
</evidence>
<dbReference type="AlphaFoldDB" id="A0AAD7GMS3"/>
<protein>
    <recommendedName>
        <fullName evidence="1">SLM1/RGC1-like BAR-like domain-containing protein</fullName>
    </recommendedName>
</protein>
<feature type="non-terminal residue" evidence="2">
    <location>
        <position position="120"/>
    </location>
</feature>
<dbReference type="EMBL" id="JARKIE010000016">
    <property type="protein sequence ID" value="KAJ7701970.1"/>
    <property type="molecule type" value="Genomic_DNA"/>
</dbReference>
<comment type="caution">
    <text evidence="2">The sequence shown here is derived from an EMBL/GenBank/DDBJ whole genome shotgun (WGS) entry which is preliminary data.</text>
</comment>
<dbReference type="InterPro" id="IPR046868">
    <property type="entry name" value="BAR_4"/>
</dbReference>
<gene>
    <name evidence="2" type="ORF">B0H17DRAFT_924003</name>
</gene>
<dbReference type="Pfam" id="PF20400">
    <property type="entry name" value="BAR_4"/>
    <property type="match status" value="1"/>
</dbReference>
<evidence type="ECO:0000259" key="1">
    <source>
        <dbReference type="Pfam" id="PF20400"/>
    </source>
</evidence>
<keyword evidence="3" id="KW-1185">Reference proteome</keyword>
<proteinExistence type="predicted"/>
<reference evidence="2" key="1">
    <citation type="submission" date="2023-03" db="EMBL/GenBank/DDBJ databases">
        <title>Massive genome expansion in bonnet fungi (Mycena s.s.) driven by repeated elements and novel gene families across ecological guilds.</title>
        <authorList>
            <consortium name="Lawrence Berkeley National Laboratory"/>
            <person name="Harder C.B."/>
            <person name="Miyauchi S."/>
            <person name="Viragh M."/>
            <person name="Kuo A."/>
            <person name="Thoen E."/>
            <person name="Andreopoulos B."/>
            <person name="Lu D."/>
            <person name="Skrede I."/>
            <person name="Drula E."/>
            <person name="Henrissat B."/>
            <person name="Morin E."/>
            <person name="Kohler A."/>
            <person name="Barry K."/>
            <person name="LaButti K."/>
            <person name="Morin E."/>
            <person name="Salamov A."/>
            <person name="Lipzen A."/>
            <person name="Mereny Z."/>
            <person name="Hegedus B."/>
            <person name="Baldrian P."/>
            <person name="Stursova M."/>
            <person name="Weitz H."/>
            <person name="Taylor A."/>
            <person name="Grigoriev I.V."/>
            <person name="Nagy L.G."/>
            <person name="Martin F."/>
            <person name="Kauserud H."/>
        </authorList>
    </citation>
    <scope>NUCLEOTIDE SEQUENCE</scope>
    <source>
        <strain evidence="2">CBHHK067</strain>
    </source>
</reference>
<dbReference type="PANTHER" id="PTHR31941">
    <property type="entry name" value="CYTOSKELETAL SIGNALING PROTEIN SLM1"/>
    <property type="match status" value="1"/>
</dbReference>
<evidence type="ECO:0000313" key="2">
    <source>
        <dbReference type="EMBL" id="KAJ7701970.1"/>
    </source>
</evidence>